<dbReference type="STRING" id="6945.B7P8W3"/>
<evidence type="ECO:0000313" key="3">
    <source>
        <dbReference type="Proteomes" id="UP000001555"/>
    </source>
</evidence>
<dbReference type="PaxDb" id="6945-B7P8W3"/>
<dbReference type="EMBL" id="DS660761">
    <property type="protein sequence ID" value="EEC03035.1"/>
    <property type="molecule type" value="Genomic_DNA"/>
</dbReference>
<evidence type="ECO:0000313" key="2">
    <source>
        <dbReference type="EnsemblMetazoa" id="ISCW017106-PA"/>
    </source>
</evidence>
<dbReference type="VEuPathDB" id="VectorBase:ISCI017106"/>
<accession>B7P8W3</accession>
<name>B7P8W3_IXOSC</name>
<dbReference type="EMBL" id="ABJB011091220">
    <property type="status" value="NOT_ANNOTATED_CDS"/>
    <property type="molecule type" value="Genomic_DNA"/>
</dbReference>
<sequence>MVLDHWRSFRSPNVTVLMNRLHDKLLHEYTRTPDKTGFLCNASLCVNGIYEPPICRKHKRKMPCATLIADYPESTYNMLTTEIESLRLRVNVAWVGKRLEEYVTSALARNESIIFHNWKPNTLTTLSNVVHIAFPQCEDRALQDFQDNPENAKCEFEVVWSKLKDSVPDVYDIAQKISFKQEQYEQMLDLYKRESTRDRDYSDIACTFLTQNEHLLHEFVTGDLGDKPKLYIGGIFPVSGIYKRMSGVLTG</sequence>
<reference evidence="1 3" key="1">
    <citation type="submission" date="2008-03" db="EMBL/GenBank/DDBJ databases">
        <title>Annotation of Ixodes scapularis.</title>
        <authorList>
            <consortium name="Ixodes scapularis Genome Project Consortium"/>
            <person name="Caler E."/>
            <person name="Hannick L.I."/>
            <person name="Bidwell S."/>
            <person name="Joardar V."/>
            <person name="Thiagarajan M."/>
            <person name="Amedeo P."/>
            <person name="Galinsky K.J."/>
            <person name="Schobel S."/>
            <person name="Inman J."/>
            <person name="Hostetler J."/>
            <person name="Miller J."/>
            <person name="Hammond M."/>
            <person name="Megy K."/>
            <person name="Lawson D."/>
            <person name="Kodira C."/>
            <person name="Sutton G."/>
            <person name="Meyer J."/>
            <person name="Hill C.A."/>
            <person name="Birren B."/>
            <person name="Nene V."/>
            <person name="Collins F."/>
            <person name="Alarcon-Chaidez F."/>
            <person name="Wikel S."/>
            <person name="Strausberg R."/>
        </authorList>
    </citation>
    <scope>NUCLEOTIDE SEQUENCE [LARGE SCALE GENOMIC DNA]</scope>
    <source>
        <strain evidence="3">Wikel</strain>
        <strain evidence="1">Wikel colony</strain>
    </source>
</reference>
<dbReference type="InParanoid" id="B7P8W3"/>
<gene>
    <name evidence="1" type="ORF">IscW_ISCW017106</name>
</gene>
<proteinExistence type="predicted"/>
<dbReference type="VEuPathDB" id="VectorBase:ISCW017106"/>
<evidence type="ECO:0000313" key="1">
    <source>
        <dbReference type="EMBL" id="EEC03035.1"/>
    </source>
</evidence>
<protein>
    <submittedName>
        <fullName evidence="1 2">Uncharacterized protein</fullName>
    </submittedName>
</protein>
<dbReference type="SUPFAM" id="SSF53850">
    <property type="entry name" value="Periplasmic binding protein-like II"/>
    <property type="match status" value="1"/>
</dbReference>
<reference evidence="2" key="2">
    <citation type="submission" date="2020-05" db="UniProtKB">
        <authorList>
            <consortium name="EnsemblMetazoa"/>
        </authorList>
    </citation>
    <scope>IDENTIFICATION</scope>
    <source>
        <strain evidence="2">wikel</strain>
    </source>
</reference>
<dbReference type="AlphaFoldDB" id="B7P8W3"/>
<organism>
    <name type="scientific">Ixodes scapularis</name>
    <name type="common">Black-legged tick</name>
    <name type="synonym">Deer tick</name>
    <dbReference type="NCBI Taxonomy" id="6945"/>
    <lineage>
        <taxon>Eukaryota</taxon>
        <taxon>Metazoa</taxon>
        <taxon>Ecdysozoa</taxon>
        <taxon>Arthropoda</taxon>
        <taxon>Chelicerata</taxon>
        <taxon>Arachnida</taxon>
        <taxon>Acari</taxon>
        <taxon>Parasitiformes</taxon>
        <taxon>Ixodida</taxon>
        <taxon>Ixodoidea</taxon>
        <taxon>Ixodidae</taxon>
        <taxon>Ixodinae</taxon>
        <taxon>Ixodes</taxon>
    </lineage>
</organism>
<dbReference type="EnsemblMetazoa" id="ISCW017106-RA">
    <property type="protein sequence ID" value="ISCW017106-PA"/>
    <property type="gene ID" value="ISCW017106"/>
</dbReference>
<dbReference type="VEuPathDB" id="VectorBase:ISCP_014901"/>
<keyword evidence="3" id="KW-1185">Reference proteome</keyword>
<dbReference type="Proteomes" id="UP000001555">
    <property type="component" value="Unassembled WGS sequence"/>
</dbReference>
<dbReference type="OrthoDB" id="10045779at2759"/>
<dbReference type="HOGENOM" id="CLU_1108131_0_0_1"/>